<comment type="caution">
    <text evidence="2">The sequence shown here is derived from an EMBL/GenBank/DDBJ whole genome shotgun (WGS) entry which is preliminary data.</text>
</comment>
<evidence type="ECO:0000256" key="1">
    <source>
        <dbReference type="SAM" id="MobiDB-lite"/>
    </source>
</evidence>
<dbReference type="Proteomes" id="UP000673691">
    <property type="component" value="Unassembled WGS sequence"/>
</dbReference>
<keyword evidence="3" id="KW-1185">Reference proteome</keyword>
<dbReference type="OrthoDB" id="361536at2759"/>
<evidence type="ECO:0000313" key="2">
    <source>
        <dbReference type="EMBL" id="KAG5459527.1"/>
    </source>
</evidence>
<reference evidence="2 3" key="1">
    <citation type="journal article" name="Sci. Rep.">
        <title>Genome-scale phylogenetic analyses confirm Olpidium as the closest living zoosporic fungus to the non-flagellated, terrestrial fungi.</title>
        <authorList>
            <person name="Chang Y."/>
            <person name="Rochon D."/>
            <person name="Sekimoto S."/>
            <person name="Wang Y."/>
            <person name="Chovatia M."/>
            <person name="Sandor L."/>
            <person name="Salamov A."/>
            <person name="Grigoriev I.V."/>
            <person name="Stajich J.E."/>
            <person name="Spatafora J.W."/>
        </authorList>
    </citation>
    <scope>NUCLEOTIDE SEQUENCE [LARGE SCALE GENOMIC DNA]</scope>
    <source>
        <strain evidence="2">S191</strain>
    </source>
</reference>
<feature type="compositionally biased region" description="Basic and acidic residues" evidence="1">
    <location>
        <begin position="117"/>
        <end position="128"/>
    </location>
</feature>
<protein>
    <submittedName>
        <fullName evidence="2">Uncharacterized protein</fullName>
    </submittedName>
</protein>
<proteinExistence type="predicted"/>
<gene>
    <name evidence="2" type="ORF">BJ554DRAFT_60</name>
</gene>
<accession>A0A8H7ZUQ7</accession>
<sequence>MRLPAAYFPSFCLSPKIKQNRNSAVRVRRKVGLLLHIVDTAPVPRAPPSPPPPKKKPADDDDDDDDHEGPGRGRGYGLPSRGQHTVESALRFHQGLQRGVHPLLPQLRTNEGGGKSPQERARAPHQREREHVFRVAVLSSDRATEAGITPTRHLLPVHPSRGLHANLSGLASWHRRLFDLFQRRVSAGGRRTGTLGRPLQEIWSPAGLEHQEEACGKADAGKLPCFRKHCVGGQCWPPERSPHFLFQGGELTPPPPKITRVAVVPDDAENKHEFKTAVKCFECGGVEVGSTAGKIPEVLAGVLSAMSARQQSDVKAWEEEIVGCAHTENLVQECKTKLDAQGEWSERYEYRPGYLLATKSVDIRLRNGTMRHMRLEGESMALPYLRKPWLRARTQGRAKLKRAWLNLLVVARMRHKRMRQELPLRVKPTLIGCVFQQLEHNMKFDFSMTTEDGKELQPLFGPGYTGLKNLGNRYARYVLTSVIRVRC</sequence>
<feature type="region of interest" description="Disordered" evidence="1">
    <location>
        <begin position="98"/>
        <end position="128"/>
    </location>
</feature>
<organism evidence="2 3">
    <name type="scientific">Olpidium bornovanus</name>
    <dbReference type="NCBI Taxonomy" id="278681"/>
    <lineage>
        <taxon>Eukaryota</taxon>
        <taxon>Fungi</taxon>
        <taxon>Fungi incertae sedis</taxon>
        <taxon>Olpidiomycota</taxon>
        <taxon>Olpidiomycotina</taxon>
        <taxon>Olpidiomycetes</taxon>
        <taxon>Olpidiales</taxon>
        <taxon>Olpidiaceae</taxon>
        <taxon>Olpidium</taxon>
    </lineage>
</organism>
<evidence type="ECO:0000313" key="3">
    <source>
        <dbReference type="Proteomes" id="UP000673691"/>
    </source>
</evidence>
<name>A0A8H7ZUQ7_9FUNG</name>
<feature type="region of interest" description="Disordered" evidence="1">
    <location>
        <begin position="38"/>
        <end position="83"/>
    </location>
</feature>
<dbReference type="AlphaFoldDB" id="A0A8H7ZUQ7"/>
<dbReference type="EMBL" id="JAEFCI010006694">
    <property type="protein sequence ID" value="KAG5459527.1"/>
    <property type="molecule type" value="Genomic_DNA"/>
</dbReference>